<accession>K0SHL0</accession>
<feature type="transmembrane region" description="Helical" evidence="1">
    <location>
        <begin position="6"/>
        <end position="30"/>
    </location>
</feature>
<keyword evidence="1" id="KW-1133">Transmembrane helix</keyword>
<evidence type="ECO:0000313" key="3">
    <source>
        <dbReference type="Proteomes" id="UP000266841"/>
    </source>
</evidence>
<keyword evidence="3" id="KW-1185">Reference proteome</keyword>
<dbReference type="Proteomes" id="UP000266841">
    <property type="component" value="Unassembled WGS sequence"/>
</dbReference>
<keyword evidence="1" id="KW-0812">Transmembrane</keyword>
<comment type="caution">
    <text evidence="2">The sequence shown here is derived from an EMBL/GenBank/DDBJ whole genome shotgun (WGS) entry which is preliminary data.</text>
</comment>
<dbReference type="EMBL" id="AGNL01021011">
    <property type="protein sequence ID" value="EJK60496.1"/>
    <property type="molecule type" value="Genomic_DNA"/>
</dbReference>
<organism evidence="2 3">
    <name type="scientific">Thalassiosira oceanica</name>
    <name type="common">Marine diatom</name>
    <dbReference type="NCBI Taxonomy" id="159749"/>
    <lineage>
        <taxon>Eukaryota</taxon>
        <taxon>Sar</taxon>
        <taxon>Stramenopiles</taxon>
        <taxon>Ochrophyta</taxon>
        <taxon>Bacillariophyta</taxon>
        <taxon>Coscinodiscophyceae</taxon>
        <taxon>Thalassiosirophycidae</taxon>
        <taxon>Thalassiosirales</taxon>
        <taxon>Thalassiosiraceae</taxon>
        <taxon>Thalassiosira</taxon>
    </lineage>
</organism>
<evidence type="ECO:0000313" key="2">
    <source>
        <dbReference type="EMBL" id="EJK60496.1"/>
    </source>
</evidence>
<gene>
    <name evidence="2" type="ORF">THAOC_19139</name>
</gene>
<protein>
    <submittedName>
        <fullName evidence="2">Uncharacterized protein</fullName>
    </submittedName>
</protein>
<sequence length="296" mass="32680">MAENSVLITLYTQYVATVLCFVGACFQRLIWELFGSQKKWCVGRTLKVTSLVLAHAGQLNGPRRLVTIQQIMLDQENNIEKNGYHSEPKLRGVAKYSRQWIQVLRTCFLQRITDELSNGQNSATEIEDHVPNLSSGNEKHANPIAFNTRKSNDKPLVAICGCRQFVTTLCGRTKATVCFRLGLSSLESPYATADDGVTEFQYDVDVVQATAYINTSLTGDVLMYNRLLSVAVAALPANRYMPKAVILFEKNSTSEVASGLCAVRHGIITMADMTSWANLLASTPLLSSLSSFYAYG</sequence>
<name>K0SHL0_THAOC</name>
<keyword evidence="1" id="KW-0472">Membrane</keyword>
<reference evidence="2 3" key="1">
    <citation type="journal article" date="2012" name="Genome Biol.">
        <title>Genome and low-iron response of an oceanic diatom adapted to chronic iron limitation.</title>
        <authorList>
            <person name="Lommer M."/>
            <person name="Specht M."/>
            <person name="Roy A.S."/>
            <person name="Kraemer L."/>
            <person name="Andreson R."/>
            <person name="Gutowska M.A."/>
            <person name="Wolf J."/>
            <person name="Bergner S.V."/>
            <person name="Schilhabel M.B."/>
            <person name="Klostermeier U.C."/>
            <person name="Beiko R.G."/>
            <person name="Rosenstiel P."/>
            <person name="Hippler M."/>
            <person name="Laroche J."/>
        </authorList>
    </citation>
    <scope>NUCLEOTIDE SEQUENCE [LARGE SCALE GENOMIC DNA]</scope>
    <source>
        <strain evidence="2 3">CCMP1005</strain>
    </source>
</reference>
<proteinExistence type="predicted"/>
<evidence type="ECO:0000256" key="1">
    <source>
        <dbReference type="SAM" id="Phobius"/>
    </source>
</evidence>
<dbReference type="AlphaFoldDB" id="K0SHL0"/>